<evidence type="ECO:0000313" key="1">
    <source>
        <dbReference type="EMBL" id="KKK60001.1"/>
    </source>
</evidence>
<protein>
    <recommendedName>
        <fullName evidence="2">Methyltransferase type 11 domain-containing protein</fullName>
    </recommendedName>
</protein>
<feature type="non-terminal residue" evidence="1">
    <location>
        <position position="222"/>
    </location>
</feature>
<gene>
    <name evidence="1" type="ORF">LCGC14_3028740</name>
</gene>
<dbReference type="AlphaFoldDB" id="A0A0F8ZJ70"/>
<accession>A0A0F8ZJ70</accession>
<reference evidence="1" key="1">
    <citation type="journal article" date="2015" name="Nature">
        <title>Complex archaea that bridge the gap between prokaryotes and eukaryotes.</title>
        <authorList>
            <person name="Spang A."/>
            <person name="Saw J.H."/>
            <person name="Jorgensen S.L."/>
            <person name="Zaremba-Niedzwiedzka K."/>
            <person name="Martijn J."/>
            <person name="Lind A.E."/>
            <person name="van Eijk R."/>
            <person name="Schleper C."/>
            <person name="Guy L."/>
            <person name="Ettema T.J."/>
        </authorList>
    </citation>
    <scope>NUCLEOTIDE SEQUENCE</scope>
</reference>
<name>A0A0F8ZJ70_9ZZZZ</name>
<organism evidence="1">
    <name type="scientific">marine sediment metagenome</name>
    <dbReference type="NCBI Taxonomy" id="412755"/>
    <lineage>
        <taxon>unclassified sequences</taxon>
        <taxon>metagenomes</taxon>
        <taxon>ecological metagenomes</taxon>
    </lineage>
</organism>
<dbReference type="EMBL" id="LAZR01063186">
    <property type="protein sequence ID" value="KKK60001.1"/>
    <property type="molecule type" value="Genomic_DNA"/>
</dbReference>
<dbReference type="InterPro" id="IPR029063">
    <property type="entry name" value="SAM-dependent_MTases_sf"/>
</dbReference>
<sequence length="222" mass="25830">MDNNLSRKNNYEKLDPSDIPPDYYDFSFYVSKERMITYWHQANEILTRKPEKLLEIGIGNRIVSSILKCYGVETCTADINESLGPDVVVPISELQSKFSQGQYPFVLCARVLQHLPFADFENSISQLHHVTNNYLLLTLPVETLRVYIRFRITGKNPRTFSIPFPISLKKILQRLSLKHSENGKTQNFWKINQTPEVSMANIKKCLEKHFIIEKSYQVPEDM</sequence>
<comment type="caution">
    <text evidence="1">The sequence shown here is derived from an EMBL/GenBank/DDBJ whole genome shotgun (WGS) entry which is preliminary data.</text>
</comment>
<proteinExistence type="predicted"/>
<dbReference type="Gene3D" id="3.40.50.150">
    <property type="entry name" value="Vaccinia Virus protein VP39"/>
    <property type="match status" value="1"/>
</dbReference>
<evidence type="ECO:0008006" key="2">
    <source>
        <dbReference type="Google" id="ProtNLM"/>
    </source>
</evidence>
<dbReference type="SUPFAM" id="SSF53335">
    <property type="entry name" value="S-adenosyl-L-methionine-dependent methyltransferases"/>
    <property type="match status" value="1"/>
</dbReference>